<dbReference type="InParanoid" id="A0A6I9S4Z8"/>
<dbReference type="Gene3D" id="3.90.550.10">
    <property type="entry name" value="Spore Coat Polysaccharide Biosynthesis Protein SpsA, Chain A"/>
    <property type="match status" value="1"/>
</dbReference>
<dbReference type="RefSeq" id="XP_010937165.1">
    <property type="nucleotide sequence ID" value="XM_010938863.3"/>
</dbReference>
<dbReference type="CDD" id="cd06437">
    <property type="entry name" value="CESA_CaSu_A2"/>
    <property type="match status" value="1"/>
</dbReference>
<dbReference type="GO" id="GO:0000139">
    <property type="term" value="C:Golgi membrane"/>
    <property type="evidence" value="ECO:0007669"/>
    <property type="project" value="UniProtKB-SubCell"/>
</dbReference>
<comment type="subcellular location">
    <subcellularLocation>
        <location evidence="1">Golgi apparatus membrane</location>
        <topology evidence="1">Multi-pass membrane protein</topology>
    </subcellularLocation>
</comment>
<feature type="transmembrane region" description="Helical" evidence="12">
    <location>
        <begin position="488"/>
        <end position="508"/>
    </location>
</feature>
<evidence type="ECO:0000256" key="10">
    <source>
        <dbReference type="ARBA" id="ARBA00060879"/>
    </source>
</evidence>
<feature type="domain" description="Glycosyltransferase 2-like" evidence="13">
    <location>
        <begin position="197"/>
        <end position="396"/>
    </location>
</feature>
<keyword evidence="6" id="KW-0333">Golgi apparatus</keyword>
<feature type="transmembrane region" description="Helical" evidence="12">
    <location>
        <begin position="407"/>
        <end position="433"/>
    </location>
</feature>
<evidence type="ECO:0000256" key="5">
    <source>
        <dbReference type="ARBA" id="ARBA00022989"/>
    </source>
</evidence>
<proteinExistence type="inferred from homology"/>
<keyword evidence="7 12" id="KW-0472">Membrane</keyword>
<feature type="transmembrane region" description="Helical" evidence="12">
    <location>
        <begin position="375"/>
        <end position="395"/>
    </location>
</feature>
<evidence type="ECO:0000256" key="3">
    <source>
        <dbReference type="ARBA" id="ARBA00022679"/>
    </source>
</evidence>
<evidence type="ECO:0000256" key="1">
    <source>
        <dbReference type="ARBA" id="ARBA00004653"/>
    </source>
</evidence>
<gene>
    <name evidence="15" type="primary">LOC105056607</name>
</gene>
<evidence type="ECO:0000256" key="12">
    <source>
        <dbReference type="SAM" id="Phobius"/>
    </source>
</evidence>
<dbReference type="EC" id="2.4.1.32" evidence="11"/>
<organism evidence="14 15">
    <name type="scientific">Elaeis guineensis var. tenera</name>
    <name type="common">Oil palm</name>
    <dbReference type="NCBI Taxonomy" id="51953"/>
    <lineage>
        <taxon>Eukaryota</taxon>
        <taxon>Viridiplantae</taxon>
        <taxon>Streptophyta</taxon>
        <taxon>Embryophyta</taxon>
        <taxon>Tracheophyta</taxon>
        <taxon>Spermatophyta</taxon>
        <taxon>Magnoliopsida</taxon>
        <taxon>Liliopsida</taxon>
        <taxon>Arecaceae</taxon>
        <taxon>Arecoideae</taxon>
        <taxon>Cocoseae</taxon>
        <taxon>Elaeidinae</taxon>
        <taxon>Elaeis</taxon>
    </lineage>
</organism>
<comment type="catalytic activity">
    <reaction evidence="9">
        <text>GDP-mannose + (glucomannan)n = GDP + (glucomannan)n+1.</text>
        <dbReference type="EC" id="2.4.1.32"/>
    </reaction>
</comment>
<accession>A0A6I9S4Z8</accession>
<dbReference type="InterPro" id="IPR029044">
    <property type="entry name" value="Nucleotide-diphossugar_trans"/>
</dbReference>
<evidence type="ECO:0000256" key="9">
    <source>
        <dbReference type="ARBA" id="ARBA00051800"/>
    </source>
</evidence>
<evidence type="ECO:0000259" key="13">
    <source>
        <dbReference type="Pfam" id="PF13632"/>
    </source>
</evidence>
<dbReference type="GO" id="GO:0047259">
    <property type="term" value="F:glucomannan 4-beta-mannosyltransferase activity"/>
    <property type="evidence" value="ECO:0007669"/>
    <property type="project" value="UniProtKB-EC"/>
</dbReference>
<reference evidence="15" key="1">
    <citation type="submission" date="2025-08" db="UniProtKB">
        <authorList>
            <consortium name="RefSeq"/>
        </authorList>
    </citation>
    <scope>IDENTIFICATION</scope>
</reference>
<dbReference type="PANTHER" id="PTHR32044">
    <property type="entry name" value="GLUCOMANNAN 4-BETA-MANNOSYLTRANSFERASE 9"/>
    <property type="match status" value="1"/>
</dbReference>
<dbReference type="Proteomes" id="UP000504607">
    <property type="component" value="Chromosome 13"/>
</dbReference>
<comment type="similarity">
    <text evidence="10">Belongs to the glycosyltransferase 2 family. Plant cellulose synthase-like A subfamily.</text>
</comment>
<dbReference type="KEGG" id="egu:105056607"/>
<dbReference type="FunFam" id="3.90.550.10:FF:000015">
    <property type="entry name" value="Glucomannan 4-beta-mannosyltransferase 9"/>
    <property type="match status" value="1"/>
</dbReference>
<keyword evidence="5 12" id="KW-1133">Transmembrane helix</keyword>
<feature type="transmembrane region" description="Helical" evidence="12">
    <location>
        <begin position="514"/>
        <end position="537"/>
    </location>
</feature>
<dbReference type="InterPro" id="IPR001173">
    <property type="entry name" value="Glyco_trans_2-like"/>
</dbReference>
<name>A0A6I9S4Z8_ELAGV</name>
<dbReference type="OrthoDB" id="72851at2759"/>
<evidence type="ECO:0000256" key="4">
    <source>
        <dbReference type="ARBA" id="ARBA00022692"/>
    </source>
</evidence>
<dbReference type="SUPFAM" id="SSF53448">
    <property type="entry name" value="Nucleotide-diphospho-sugar transferases"/>
    <property type="match status" value="1"/>
</dbReference>
<evidence type="ECO:0000256" key="8">
    <source>
        <dbReference type="ARBA" id="ARBA00023316"/>
    </source>
</evidence>
<evidence type="ECO:0000256" key="2">
    <source>
        <dbReference type="ARBA" id="ARBA00022676"/>
    </source>
</evidence>
<feature type="transmembrane region" description="Helical" evidence="12">
    <location>
        <begin position="43"/>
        <end position="64"/>
    </location>
</feature>
<dbReference type="GO" id="GO:0071555">
    <property type="term" value="P:cell wall organization"/>
    <property type="evidence" value="ECO:0007669"/>
    <property type="project" value="UniProtKB-KW"/>
</dbReference>
<evidence type="ECO:0000313" key="15">
    <source>
        <dbReference type="RefSeq" id="XP_010937165.1"/>
    </source>
</evidence>
<dbReference type="GeneID" id="105056607"/>
<keyword evidence="2" id="KW-0328">Glycosyltransferase</keyword>
<evidence type="ECO:0000256" key="7">
    <source>
        <dbReference type="ARBA" id="ARBA00023136"/>
    </source>
</evidence>
<keyword evidence="14" id="KW-1185">Reference proteome</keyword>
<evidence type="ECO:0000256" key="11">
    <source>
        <dbReference type="ARBA" id="ARBA00066505"/>
    </source>
</evidence>
<evidence type="ECO:0000256" key="6">
    <source>
        <dbReference type="ARBA" id="ARBA00023034"/>
    </source>
</evidence>
<dbReference type="GO" id="GO:0051753">
    <property type="term" value="F:mannan synthase activity"/>
    <property type="evidence" value="ECO:0007669"/>
    <property type="project" value="UniProtKB-ARBA"/>
</dbReference>
<protein>
    <recommendedName>
        <fullName evidence="11">glucomannan 4-beta-mannosyltransferase</fullName>
        <ecNumber evidence="11">2.4.1.32</ecNumber>
    </recommendedName>
</protein>
<dbReference type="PANTHER" id="PTHR32044:SF21">
    <property type="entry name" value="GLUCOMANNAN 4-BETA-MANNOSYLTRANSFERASE 3-RELATED"/>
    <property type="match status" value="1"/>
</dbReference>
<keyword evidence="3" id="KW-0808">Transferase</keyword>
<keyword evidence="8" id="KW-0961">Cell wall biogenesis/degradation</keyword>
<dbReference type="Pfam" id="PF13632">
    <property type="entry name" value="Glyco_trans_2_3"/>
    <property type="match status" value="1"/>
</dbReference>
<sequence length="541" mass="62170">MEANNFHPFMLSIARACEIILSSPVADLLNKIGLIWRQVRAMVVIPVMKAAVVACLIMSVMVLVEKVSMGLISLYAKLFHRRPERIYKCDPIAEDEELGTLAYPMVLVQIPMYNEKEVYQLSIGAACNLSWPKDRIIIQILDDSTDLIIKDLVKKECEKWFGMGNNIKYETRDNRKGYKAGALKEGMKHSYVETCEYIAMFDADFQPAPDFLTRTVPFLVHNPSIALVQARWKFVNANECLMTRMQEMSMDYHFKVEQESGSTSCAFFGYNGTAGVWRIQAINEAGGWKDRTTVEDMDLAVRAGLGGWKMIYVGSIKVKSELPSTFKAYRFQQHRWSCGPANLFRKMLCDIVKAKKVSIWKKFYVIYSFFLARRVLSNFVTFFFYCVVIPLSVFFPEVKIPRWGMVYIPSTITILNAVGTPSSFHLIIFWILFENVMSLHRCKAVIIGLLEAGRANEWVVTEKLGDLLKTKSNIKVAKKYRSKFWERLHFLELGLAVYLMICACYDYYFRKDYYFVILFPQAMAFVIMGVGYIGTIIPSDN</sequence>
<evidence type="ECO:0000313" key="14">
    <source>
        <dbReference type="Proteomes" id="UP000504607"/>
    </source>
</evidence>
<dbReference type="AlphaFoldDB" id="A0A6I9S4Z8"/>
<keyword evidence="4 12" id="KW-0812">Transmembrane</keyword>